<sequence>MLDLIYLLIFLAGMYFLLKHWFNVKNAVILSQTALYPKTKDEYSSLLIPNEWKEMEAISKNTRAYQIVKWGTAAAMILMGWLIWMVFFTDWLEYAYLNVIYMVLVIMNFVKHQGSLLILPEGLVLNGSYRSFKQIKRYEVEKITLSHPLYGLHARINNAYKLSIIQKNLFGSHHYVVVEDQEHLKRITDLLGQHGIHGKTRKDYLAVGEIKSS</sequence>
<evidence type="ECO:0000313" key="3">
    <source>
        <dbReference type="Proteomes" id="UP001377337"/>
    </source>
</evidence>
<keyword evidence="3" id="KW-1185">Reference proteome</keyword>
<accession>A0ABZ2NK65</accession>
<dbReference type="Proteomes" id="UP001377337">
    <property type="component" value="Chromosome"/>
</dbReference>
<evidence type="ECO:0000256" key="1">
    <source>
        <dbReference type="SAM" id="Phobius"/>
    </source>
</evidence>
<dbReference type="EMBL" id="CP147407">
    <property type="protein sequence ID" value="WXB97894.1"/>
    <property type="molecule type" value="Genomic_DNA"/>
</dbReference>
<gene>
    <name evidence="2" type="ORF">WCV65_05300</name>
</gene>
<feature type="transmembrane region" description="Helical" evidence="1">
    <location>
        <begin position="6"/>
        <end position="22"/>
    </location>
</feature>
<organism evidence="2 3">
    <name type="scientific">Metabacillus sediminis</name>
    <dbReference type="NCBI Taxonomy" id="3117746"/>
    <lineage>
        <taxon>Bacteria</taxon>
        <taxon>Bacillati</taxon>
        <taxon>Bacillota</taxon>
        <taxon>Bacilli</taxon>
        <taxon>Bacillales</taxon>
        <taxon>Bacillaceae</taxon>
        <taxon>Metabacillus</taxon>
    </lineage>
</organism>
<keyword evidence="1" id="KW-0812">Transmembrane</keyword>
<reference evidence="2 3" key="1">
    <citation type="submission" date="2024-02" db="EMBL/GenBank/DDBJ databases">
        <title>Seven novel Bacillus-like species.</title>
        <authorList>
            <person name="Liu G."/>
        </authorList>
    </citation>
    <scope>NUCLEOTIDE SEQUENCE [LARGE SCALE GENOMIC DNA]</scope>
    <source>
        <strain evidence="2 3">FJAT-52054</strain>
    </source>
</reference>
<feature type="transmembrane region" description="Helical" evidence="1">
    <location>
        <begin position="94"/>
        <end position="110"/>
    </location>
</feature>
<dbReference type="RefSeq" id="WP_338780622.1">
    <property type="nucleotide sequence ID" value="NZ_CP147407.1"/>
</dbReference>
<evidence type="ECO:0000313" key="2">
    <source>
        <dbReference type="EMBL" id="WXB97894.1"/>
    </source>
</evidence>
<evidence type="ECO:0008006" key="4">
    <source>
        <dbReference type="Google" id="ProtNLM"/>
    </source>
</evidence>
<proteinExistence type="predicted"/>
<protein>
    <recommendedName>
        <fullName evidence="4">DUF304 domain-containing protein</fullName>
    </recommendedName>
</protein>
<keyword evidence="1" id="KW-0472">Membrane</keyword>
<keyword evidence="1" id="KW-1133">Transmembrane helix</keyword>
<feature type="transmembrane region" description="Helical" evidence="1">
    <location>
        <begin position="67"/>
        <end position="88"/>
    </location>
</feature>
<name>A0ABZ2NK65_9BACI</name>